<feature type="transmembrane region" description="Helical" evidence="11">
    <location>
        <begin position="168"/>
        <end position="188"/>
    </location>
</feature>
<dbReference type="InterPro" id="IPR043429">
    <property type="entry name" value="ArtM/GltK/GlnP/TcyL/YhdX-like"/>
</dbReference>
<evidence type="ECO:0000259" key="12">
    <source>
        <dbReference type="PROSITE" id="PS50928"/>
    </source>
</evidence>
<dbReference type="Pfam" id="PF00528">
    <property type="entry name" value="BPD_transp_1"/>
    <property type="match status" value="1"/>
</dbReference>
<evidence type="ECO:0000256" key="7">
    <source>
        <dbReference type="ARBA" id="ARBA00022970"/>
    </source>
</evidence>
<dbReference type="CDD" id="cd06261">
    <property type="entry name" value="TM_PBP2"/>
    <property type="match status" value="1"/>
</dbReference>
<evidence type="ECO:0000256" key="5">
    <source>
        <dbReference type="ARBA" id="ARBA00022519"/>
    </source>
</evidence>
<proteinExistence type="inferred from homology"/>
<dbReference type="NCBIfam" id="TIGR01726">
    <property type="entry name" value="HEQRo_perm_3TM"/>
    <property type="match status" value="1"/>
</dbReference>
<comment type="caution">
    <text evidence="13">The sequence shown here is derived from an EMBL/GenBank/DDBJ whole genome shotgun (WGS) entry which is preliminary data.</text>
</comment>
<comment type="similarity">
    <text evidence="2">Belongs to the binding-protein-dependent transport system permease family. HisMQ subfamily.</text>
</comment>
<evidence type="ECO:0000256" key="3">
    <source>
        <dbReference type="ARBA" id="ARBA00022448"/>
    </source>
</evidence>
<evidence type="ECO:0000256" key="9">
    <source>
        <dbReference type="ARBA" id="ARBA00023136"/>
    </source>
</evidence>
<dbReference type="InterPro" id="IPR010065">
    <property type="entry name" value="AA_ABC_transptr_permease_3TM"/>
</dbReference>
<dbReference type="EMBL" id="MSDQ01000006">
    <property type="protein sequence ID" value="OLO12594.1"/>
    <property type="molecule type" value="Genomic_DNA"/>
</dbReference>
<organism evidence="13 14">
    <name type="scientific">Chromohalobacter japonicus</name>
    <dbReference type="NCBI Taxonomy" id="223900"/>
    <lineage>
        <taxon>Bacteria</taxon>
        <taxon>Pseudomonadati</taxon>
        <taxon>Pseudomonadota</taxon>
        <taxon>Gammaproteobacteria</taxon>
        <taxon>Oceanospirillales</taxon>
        <taxon>Halomonadaceae</taxon>
        <taxon>Chromohalobacter</taxon>
    </lineage>
</organism>
<name>A0A1Q8TG03_9GAMM</name>
<evidence type="ECO:0000256" key="6">
    <source>
        <dbReference type="ARBA" id="ARBA00022692"/>
    </source>
</evidence>
<evidence type="ECO:0000256" key="4">
    <source>
        <dbReference type="ARBA" id="ARBA00022475"/>
    </source>
</evidence>
<keyword evidence="14" id="KW-1185">Reference proteome</keyword>
<feature type="transmembrane region" description="Helical" evidence="11">
    <location>
        <begin position="66"/>
        <end position="87"/>
    </location>
</feature>
<dbReference type="Gene3D" id="1.10.3720.10">
    <property type="entry name" value="MetI-like"/>
    <property type="match status" value="1"/>
</dbReference>
<dbReference type="Proteomes" id="UP000186806">
    <property type="component" value="Unassembled WGS sequence"/>
</dbReference>
<feature type="transmembrane region" description="Helical" evidence="11">
    <location>
        <begin position="107"/>
        <end position="127"/>
    </location>
</feature>
<dbReference type="STRING" id="223900.GCA_000821045_01935"/>
<evidence type="ECO:0000256" key="11">
    <source>
        <dbReference type="RuleBase" id="RU363032"/>
    </source>
</evidence>
<dbReference type="SUPFAM" id="SSF161098">
    <property type="entry name" value="MetI-like"/>
    <property type="match status" value="1"/>
</dbReference>
<feature type="transmembrane region" description="Helical" evidence="11">
    <location>
        <begin position="33"/>
        <end position="54"/>
    </location>
</feature>
<dbReference type="PANTHER" id="PTHR30614:SF10">
    <property type="entry name" value="ARGININE ABC TRANSPORTER PERMEASE PROTEIN ARTM"/>
    <property type="match status" value="1"/>
</dbReference>
<dbReference type="InterPro" id="IPR000515">
    <property type="entry name" value="MetI-like"/>
</dbReference>
<keyword evidence="6 11" id="KW-0812">Transmembrane</keyword>
<dbReference type="PANTHER" id="PTHR30614">
    <property type="entry name" value="MEMBRANE COMPONENT OF AMINO ACID ABC TRANSPORTER"/>
    <property type="match status" value="1"/>
</dbReference>
<dbReference type="RefSeq" id="WP_075368235.1">
    <property type="nucleotide sequence ID" value="NZ_MSDQ01000006.1"/>
</dbReference>
<reference evidence="13 14" key="1">
    <citation type="submission" date="2016-12" db="EMBL/GenBank/DDBJ databases">
        <title>Draft genome sequences of strains Salinicola socius SMB35, Salinicola sp. MH3R3-1 and Chromohalobacter sp. SMB17 from the Verkhnekamsk potash mining region of Russia.</title>
        <authorList>
            <person name="Mavrodi D.V."/>
            <person name="Olsson B.E."/>
            <person name="Korsakova E.S."/>
            <person name="Pyankova A."/>
            <person name="Mavrodi O.V."/>
            <person name="Plotnikova E.G."/>
        </authorList>
    </citation>
    <scope>NUCLEOTIDE SEQUENCE [LARGE SCALE GENOMIC DNA]</scope>
    <source>
        <strain evidence="13 14">SMB17</strain>
    </source>
</reference>
<keyword evidence="3 11" id="KW-0813">Transport</keyword>
<keyword evidence="8 11" id="KW-1133">Transmembrane helix</keyword>
<keyword evidence="7" id="KW-0029">Amino-acid transport</keyword>
<evidence type="ECO:0000256" key="2">
    <source>
        <dbReference type="ARBA" id="ARBA00010072"/>
    </source>
</evidence>
<evidence type="ECO:0000256" key="8">
    <source>
        <dbReference type="ARBA" id="ARBA00022989"/>
    </source>
</evidence>
<keyword evidence="5" id="KW-0997">Cell inner membrane</keyword>
<protein>
    <recommendedName>
        <fullName evidence="10">Arginine ABC transporter permease protein ArtM</fullName>
    </recommendedName>
</protein>
<sequence length="243" mass="27408">MEQLNAWFTELLSGNAIFTANTLGYYLDGLGSTVRLVFLSLIIGLVLAVPLAIARGSRRKWIKWPVFLYTYVFRGTPLLIQLYLIYYGVVFIEGIQDTFLWAILKDAFYPALIAFTLNTAAYTTEIFHGAIKATPRGEIEAARAYGMSRALMMRRIIMPSAFRRALPAYGNEVIFMLHASAIASVVTIMDLTGAARFVYARFYAPFDAFLFVAAIYLCLTFAILYLFRYLEKKLLAHLKPLSG</sequence>
<evidence type="ECO:0000256" key="1">
    <source>
        <dbReference type="ARBA" id="ARBA00004429"/>
    </source>
</evidence>
<comment type="subcellular location">
    <subcellularLocation>
        <location evidence="1">Cell inner membrane</location>
        <topology evidence="1">Multi-pass membrane protein</topology>
    </subcellularLocation>
    <subcellularLocation>
        <location evidence="11">Cell membrane</location>
        <topology evidence="11">Multi-pass membrane protein</topology>
    </subcellularLocation>
</comment>
<gene>
    <name evidence="13" type="ORF">BTW10_03790</name>
</gene>
<dbReference type="AlphaFoldDB" id="A0A1Q8TG03"/>
<evidence type="ECO:0000313" key="13">
    <source>
        <dbReference type="EMBL" id="OLO12594.1"/>
    </source>
</evidence>
<dbReference type="InterPro" id="IPR035906">
    <property type="entry name" value="MetI-like_sf"/>
</dbReference>
<accession>A0A1Q8TG03</accession>
<dbReference type="PROSITE" id="PS50928">
    <property type="entry name" value="ABC_TM1"/>
    <property type="match status" value="1"/>
</dbReference>
<dbReference type="GO" id="GO:0043190">
    <property type="term" value="C:ATP-binding cassette (ABC) transporter complex"/>
    <property type="evidence" value="ECO:0007669"/>
    <property type="project" value="InterPro"/>
</dbReference>
<dbReference type="GO" id="GO:0006865">
    <property type="term" value="P:amino acid transport"/>
    <property type="evidence" value="ECO:0007669"/>
    <property type="project" value="UniProtKB-KW"/>
</dbReference>
<evidence type="ECO:0000256" key="10">
    <source>
        <dbReference type="ARBA" id="ARBA00040319"/>
    </source>
</evidence>
<evidence type="ECO:0000313" key="14">
    <source>
        <dbReference type="Proteomes" id="UP000186806"/>
    </source>
</evidence>
<dbReference type="GO" id="GO:0022857">
    <property type="term" value="F:transmembrane transporter activity"/>
    <property type="evidence" value="ECO:0007669"/>
    <property type="project" value="InterPro"/>
</dbReference>
<keyword evidence="4" id="KW-1003">Cell membrane</keyword>
<keyword evidence="9 11" id="KW-0472">Membrane</keyword>
<feature type="domain" description="ABC transmembrane type-1" evidence="12">
    <location>
        <begin position="30"/>
        <end position="227"/>
    </location>
</feature>
<feature type="transmembrane region" description="Helical" evidence="11">
    <location>
        <begin position="208"/>
        <end position="227"/>
    </location>
</feature>